<proteinExistence type="inferred from homology"/>
<dbReference type="SUPFAM" id="SSF56954">
    <property type="entry name" value="Outer membrane efflux proteins (OEP)"/>
    <property type="match status" value="1"/>
</dbReference>
<keyword evidence="5" id="KW-0732">Signal</keyword>
<feature type="region of interest" description="Disordered" evidence="10">
    <location>
        <begin position="507"/>
        <end position="532"/>
    </location>
</feature>
<evidence type="ECO:0000313" key="12">
    <source>
        <dbReference type="Proteomes" id="UP000184395"/>
    </source>
</evidence>
<dbReference type="PANTHER" id="PTHR30203">
    <property type="entry name" value="OUTER MEMBRANE CATION EFFLUX PROTEIN"/>
    <property type="match status" value="1"/>
</dbReference>
<evidence type="ECO:0000256" key="10">
    <source>
        <dbReference type="SAM" id="MobiDB-lite"/>
    </source>
</evidence>
<evidence type="ECO:0000256" key="9">
    <source>
        <dbReference type="RuleBase" id="RU362097"/>
    </source>
</evidence>
<dbReference type="PANTHER" id="PTHR30203:SF20">
    <property type="entry name" value="MULTIDRUG RESISTANCE OUTER MEMBRANE PROTEIN MDTP-RELATED"/>
    <property type="match status" value="1"/>
</dbReference>
<reference evidence="11 12" key="1">
    <citation type="submission" date="2016-11" db="EMBL/GenBank/DDBJ databases">
        <authorList>
            <person name="Jaros S."/>
            <person name="Januszkiewicz K."/>
            <person name="Wedrychowicz H."/>
        </authorList>
    </citation>
    <scope>NUCLEOTIDE SEQUENCE [LARGE SCALE GENOMIC DNA]</scope>
    <source>
        <strain evidence="11 12">LMG 20594</strain>
    </source>
</reference>
<dbReference type="GO" id="GO:0015562">
    <property type="term" value="F:efflux transmembrane transporter activity"/>
    <property type="evidence" value="ECO:0007669"/>
    <property type="project" value="InterPro"/>
</dbReference>
<dbReference type="AlphaFoldDB" id="A0A1M6XHU8"/>
<organism evidence="11 12">
    <name type="scientific">Paraburkholderia terricola</name>
    <dbReference type="NCBI Taxonomy" id="169427"/>
    <lineage>
        <taxon>Bacteria</taxon>
        <taxon>Pseudomonadati</taxon>
        <taxon>Pseudomonadota</taxon>
        <taxon>Betaproteobacteria</taxon>
        <taxon>Burkholderiales</taxon>
        <taxon>Burkholderiaceae</taxon>
        <taxon>Paraburkholderia</taxon>
    </lineage>
</organism>
<keyword evidence="6 9" id="KW-0472">Membrane</keyword>
<sequence length="532" mass="56785">MRTLALPRVMALVRGLLVSAWTRTFARAGMRARPPMQPLRSLAPALAAALMLCACIDSGGIRPRESLLDPATLDPGVALRDTQADAKWPDDGWWRQWNDPQLDTLVRDATAGNPGLRAVEARVDAAAFQASIAGADTLPQLNAGGDFQRRRYARDTTPAPPGGTTVWSNSVTADLSYDLDLWGKARALREGALDNLHAAAADARFAQLELQTAMVRGYVRFSLQYALLDVYRAMQDQQQRTLDIATRRWRAGVGSQLEVSQASTQYAMSTTRAQQAQQQLALSRLSIAALAGKGPGFGDSLRRPSLALSVPVALPARLPAELVGHRPDVVAARWRVLEADKGIDAAHADFYPDIDLLATASFGSAATFGGFLNFLNSDGMGHGVGAAISLPIFDGGRRRGRYGVAVASRDAAVDAYNQSVVNAMQAVAAQVVSLRSLDEQQASIETTLDAARRSFRLADAGYRSGITEFLNVLAAQNAQLQQAESLATVQAQRLDAWALLMKELGGGYGPPSAPSTPSASSEHASQGADDAR</sequence>
<evidence type="ECO:0000256" key="1">
    <source>
        <dbReference type="ARBA" id="ARBA00004370"/>
    </source>
</evidence>
<dbReference type="InterPro" id="IPR003423">
    <property type="entry name" value="OMP_efflux"/>
</dbReference>
<keyword evidence="8 9" id="KW-0449">Lipoprotein</keyword>
<evidence type="ECO:0000256" key="4">
    <source>
        <dbReference type="ARBA" id="ARBA00022692"/>
    </source>
</evidence>
<evidence type="ECO:0000313" key="11">
    <source>
        <dbReference type="EMBL" id="SHL05590.1"/>
    </source>
</evidence>
<dbReference type="EMBL" id="FRAB01000056">
    <property type="protein sequence ID" value="SHL05590.1"/>
    <property type="molecule type" value="Genomic_DNA"/>
</dbReference>
<evidence type="ECO:0000256" key="3">
    <source>
        <dbReference type="ARBA" id="ARBA00022452"/>
    </source>
</evidence>
<evidence type="ECO:0000256" key="2">
    <source>
        <dbReference type="ARBA" id="ARBA00007613"/>
    </source>
</evidence>
<protein>
    <submittedName>
        <fullName evidence="11">Efflux transporter, outer membrane factor (OMF) lipoprotein, NodT family</fullName>
    </submittedName>
</protein>
<dbReference type="NCBIfam" id="TIGR01845">
    <property type="entry name" value="outer_NodT"/>
    <property type="match status" value="1"/>
</dbReference>
<dbReference type="Pfam" id="PF02321">
    <property type="entry name" value="OEP"/>
    <property type="match status" value="2"/>
</dbReference>
<dbReference type="InterPro" id="IPR010131">
    <property type="entry name" value="MdtP/NodT-like"/>
</dbReference>
<accession>A0A1M6XHU8</accession>
<dbReference type="STRING" id="169427.SAMN05192548_105614"/>
<comment type="subcellular location">
    <subcellularLocation>
        <location evidence="9">Cell membrane</location>
        <topology evidence="9">Lipid-anchor</topology>
    </subcellularLocation>
    <subcellularLocation>
        <location evidence="1">Membrane</location>
    </subcellularLocation>
</comment>
<dbReference type="Proteomes" id="UP000184395">
    <property type="component" value="Unassembled WGS sequence"/>
</dbReference>
<gene>
    <name evidence="11" type="ORF">SAMN05192548_105614</name>
</gene>
<keyword evidence="4 9" id="KW-0812">Transmembrane</keyword>
<keyword evidence="7 9" id="KW-0564">Palmitate</keyword>
<dbReference type="GO" id="GO:0005886">
    <property type="term" value="C:plasma membrane"/>
    <property type="evidence" value="ECO:0007669"/>
    <property type="project" value="UniProtKB-SubCell"/>
</dbReference>
<dbReference type="Gene3D" id="1.20.1600.10">
    <property type="entry name" value="Outer membrane efflux proteins (OEP)"/>
    <property type="match status" value="1"/>
</dbReference>
<evidence type="ECO:0000256" key="6">
    <source>
        <dbReference type="ARBA" id="ARBA00023136"/>
    </source>
</evidence>
<dbReference type="Gene3D" id="2.20.200.10">
    <property type="entry name" value="Outer membrane efflux proteins (OEP)"/>
    <property type="match status" value="1"/>
</dbReference>
<feature type="compositionally biased region" description="Low complexity" evidence="10">
    <location>
        <begin position="515"/>
        <end position="525"/>
    </location>
</feature>
<evidence type="ECO:0000256" key="8">
    <source>
        <dbReference type="ARBA" id="ARBA00023288"/>
    </source>
</evidence>
<evidence type="ECO:0000256" key="7">
    <source>
        <dbReference type="ARBA" id="ARBA00023139"/>
    </source>
</evidence>
<keyword evidence="3 9" id="KW-1134">Transmembrane beta strand</keyword>
<name>A0A1M6XHU8_9BURK</name>
<evidence type="ECO:0000256" key="5">
    <source>
        <dbReference type="ARBA" id="ARBA00022729"/>
    </source>
</evidence>
<comment type="similarity">
    <text evidence="2 9">Belongs to the outer membrane factor (OMF) (TC 1.B.17) family.</text>
</comment>